<proteinExistence type="predicted"/>
<dbReference type="Proteomes" id="UP000027616">
    <property type="component" value="Chromosome I"/>
</dbReference>
<dbReference type="InterPro" id="IPR053842">
    <property type="entry name" value="NikA-like"/>
</dbReference>
<accession>A0A060R9V1</accession>
<dbReference type="AlphaFoldDB" id="A0A060R9V1"/>
<reference evidence="1 2" key="1">
    <citation type="journal article" date="2015" name="Genome Announc.">
        <title>Complete Genome Sequence of the Novel Leech Symbiont Mucinivorans hirudinis M3T.</title>
        <authorList>
            <person name="Nelson M.C."/>
            <person name="Bomar L."/>
            <person name="Graf J."/>
        </authorList>
    </citation>
    <scope>NUCLEOTIDE SEQUENCE [LARGE SCALE GENOMIC DNA]</scope>
    <source>
        <strain evidence="2">M3</strain>
    </source>
</reference>
<keyword evidence="2" id="KW-1185">Reference proteome</keyword>
<organism evidence="1 2">
    <name type="scientific">Mucinivorans hirudinis</name>
    <dbReference type="NCBI Taxonomy" id="1433126"/>
    <lineage>
        <taxon>Bacteria</taxon>
        <taxon>Pseudomonadati</taxon>
        <taxon>Bacteroidota</taxon>
        <taxon>Bacteroidia</taxon>
        <taxon>Bacteroidales</taxon>
        <taxon>Rikenellaceae</taxon>
        <taxon>Mucinivorans</taxon>
    </lineage>
</organism>
<evidence type="ECO:0000313" key="1">
    <source>
        <dbReference type="EMBL" id="CDN30583.1"/>
    </source>
</evidence>
<dbReference type="HOGENOM" id="CLU_2899298_0_0_10"/>
<protein>
    <submittedName>
        <fullName evidence="1">Uncharacterized protein</fullName>
    </submittedName>
</protein>
<dbReference type="KEGG" id="rbc:BN938_0478"/>
<dbReference type="STRING" id="1433126.BN938_0478"/>
<name>A0A060R9V1_9BACT</name>
<sequence>MLIEYKALLRNASAAGLTISEYIRSALRNSTVKERLTATHLQLLTKLTGMANNLNQIAKRANQAGCRS</sequence>
<gene>
    <name evidence="1" type="ORF">BN938_0478</name>
</gene>
<dbReference type="Pfam" id="PF21983">
    <property type="entry name" value="NikA-like"/>
    <property type="match status" value="1"/>
</dbReference>
<dbReference type="EMBL" id="HG934468">
    <property type="protein sequence ID" value="CDN30583.1"/>
    <property type="molecule type" value="Genomic_DNA"/>
</dbReference>
<evidence type="ECO:0000313" key="2">
    <source>
        <dbReference type="Proteomes" id="UP000027616"/>
    </source>
</evidence>